<comment type="caution">
    <text evidence="4">The sequence shown here is derived from an EMBL/GenBank/DDBJ whole genome shotgun (WGS) entry which is preliminary data.</text>
</comment>
<name>A0A6N9YKP1_9ACTN</name>
<dbReference type="AlphaFoldDB" id="A0A6N9YKP1"/>
<proteinExistence type="predicted"/>
<evidence type="ECO:0000256" key="2">
    <source>
        <dbReference type="SAM" id="Phobius"/>
    </source>
</evidence>
<feature type="transmembrane region" description="Helical" evidence="2">
    <location>
        <begin position="652"/>
        <end position="672"/>
    </location>
</feature>
<dbReference type="InterPro" id="IPR046112">
    <property type="entry name" value="DUF6049"/>
</dbReference>
<feature type="region of interest" description="Disordered" evidence="1">
    <location>
        <begin position="311"/>
        <end position="330"/>
    </location>
</feature>
<organism evidence="4 5">
    <name type="scientific">Phytoactinopolyspora alkaliphila</name>
    <dbReference type="NCBI Taxonomy" id="1783498"/>
    <lineage>
        <taxon>Bacteria</taxon>
        <taxon>Bacillati</taxon>
        <taxon>Actinomycetota</taxon>
        <taxon>Actinomycetes</taxon>
        <taxon>Jiangellales</taxon>
        <taxon>Jiangellaceae</taxon>
        <taxon>Phytoactinopolyspora</taxon>
    </lineage>
</organism>
<dbReference type="Pfam" id="PF19516">
    <property type="entry name" value="DUF6049"/>
    <property type="match status" value="1"/>
</dbReference>
<feature type="signal peptide" evidence="3">
    <location>
        <begin position="1"/>
        <end position="25"/>
    </location>
</feature>
<keyword evidence="2" id="KW-0472">Membrane</keyword>
<evidence type="ECO:0000313" key="5">
    <source>
        <dbReference type="Proteomes" id="UP000469185"/>
    </source>
</evidence>
<gene>
    <name evidence="4" type="ORF">G1H11_09155</name>
</gene>
<evidence type="ECO:0000313" key="4">
    <source>
        <dbReference type="EMBL" id="NED95480.1"/>
    </source>
</evidence>
<evidence type="ECO:0008006" key="6">
    <source>
        <dbReference type="Google" id="ProtNLM"/>
    </source>
</evidence>
<dbReference type="Proteomes" id="UP000469185">
    <property type="component" value="Unassembled WGS sequence"/>
</dbReference>
<reference evidence="4 5" key="1">
    <citation type="submission" date="2020-02" db="EMBL/GenBank/DDBJ databases">
        <authorList>
            <person name="Li X.-J."/>
            <person name="Feng X.-M."/>
        </authorList>
    </citation>
    <scope>NUCLEOTIDE SEQUENCE [LARGE SCALE GENOMIC DNA]</scope>
    <source>
        <strain evidence="4 5">CGMCC 4.7225</strain>
    </source>
</reference>
<evidence type="ECO:0000256" key="1">
    <source>
        <dbReference type="SAM" id="MobiDB-lite"/>
    </source>
</evidence>
<keyword evidence="5" id="KW-1185">Reference proteome</keyword>
<accession>A0A6N9YKP1</accession>
<feature type="region of interest" description="Disordered" evidence="1">
    <location>
        <begin position="679"/>
        <end position="715"/>
    </location>
</feature>
<dbReference type="RefSeq" id="WP_163818252.1">
    <property type="nucleotide sequence ID" value="NZ_JAAGOB010000004.1"/>
</dbReference>
<feature type="region of interest" description="Disordered" evidence="1">
    <location>
        <begin position="237"/>
        <end position="263"/>
    </location>
</feature>
<keyword evidence="2" id="KW-0812">Transmembrane</keyword>
<keyword evidence="2" id="KW-1133">Transmembrane helix</keyword>
<dbReference type="EMBL" id="JAAGOB010000004">
    <property type="protein sequence ID" value="NED95480.1"/>
    <property type="molecule type" value="Genomic_DNA"/>
</dbReference>
<evidence type="ECO:0000256" key="3">
    <source>
        <dbReference type="SAM" id="SignalP"/>
    </source>
</evidence>
<protein>
    <recommendedName>
        <fullName evidence="6">DUF11 domain-containing protein</fullName>
    </recommendedName>
</protein>
<sequence length="715" mass="75304">MLGRTLLTTATVTAVAVILTSPASAADSPGDPGTGTEVASYLHSVRPSVIVPGDELVLGGVVENTGDEPLENIQVLPRWSDVQLETREEIGRVSSDPSIRWGLRHDDPYEVVTERLEPGQSREFELSFDNVDQLGFGLAGVYAIGVDIRGTISTGERVTLDTVRTVIPWMPTEPPPVPMAMLWPVEAPPSLLPDGALRNDALADRLAPDGPLGAIVEAADSSPLTWLVDPDVLDTVDSMTDGYETGPDPADREQGESSDLASSWRSAFNQESRNGSVSLLPYARPDAEALLAADTDLAATLMARSLEASRETAGDMDDAQADVVRPGSGETSERMLSMLARAGVGTVILPQAGVTPAPRHPRAQLVTPEGELDAVLTDTGLDAALLDAYTAPNPEAGALDLRQRWAAETAMAALEAETLGIEPAPMIVAPPPRWTPGAEVASAIVDAWTSIPWVEPVTLDGISPPDQAEPVTTIPAEAVNALPAENVDATALLQAASRDYTDLLAEPEPELITGLGRAVLRAASTGWRDDPAAGTEYASSITDELRERLDEVRVTVPESVTLSSRTGIFPLTVTNDLDEPVTVTLAIEAANPDRLRVTDLEEQRVEAGARETVEVQAEAATNGRVPITVQLVTRNQSPLGPATQTVVNATDYGTIGWVIIAGAGALFGASVLRTSLRRRRAGPEDTDTDAATSGEEADVPDPGDVPRAHAPGVAP</sequence>
<keyword evidence="3" id="KW-0732">Signal</keyword>
<feature type="chain" id="PRO_5026913537" description="DUF11 domain-containing protein" evidence="3">
    <location>
        <begin position="26"/>
        <end position="715"/>
    </location>
</feature>